<accession>A0ABT8YBD2</accession>
<dbReference type="InterPro" id="IPR013783">
    <property type="entry name" value="Ig-like_fold"/>
</dbReference>
<dbReference type="Pfam" id="PF00703">
    <property type="entry name" value="Glyco_hydro_2"/>
    <property type="match status" value="1"/>
</dbReference>
<dbReference type="Pfam" id="PF02836">
    <property type="entry name" value="Glyco_hydro_2_C"/>
    <property type="match status" value="1"/>
</dbReference>
<keyword evidence="4 10" id="KW-0378">Hydrolase</keyword>
<dbReference type="GO" id="GO:0016787">
    <property type="term" value="F:hydrolase activity"/>
    <property type="evidence" value="ECO:0007669"/>
    <property type="project" value="UniProtKB-KW"/>
</dbReference>
<proteinExistence type="inferred from homology"/>
<dbReference type="SUPFAM" id="SSF74650">
    <property type="entry name" value="Galactose mutarotase-like"/>
    <property type="match status" value="1"/>
</dbReference>
<sequence length="1034" mass="110673">MRRRSFAGLVAALCTTAAFAAPVPETQRLMLTGHGPDDAVPWDFRIDGGMQAGKAAKIAVPSNWQQKGFGHYQYGYDLGPRADGDHGSYSRRIAIPADWKGRVIRIVFDGVMTDALVKVNGAVAGPVHQGGFNRFGYDVTALVKPGEEALIEVEVSEVSAAKDTELAERHADYWAFSGIYRPAWLEAAPAQSIGTVAIDARADGDIAATIGIAVPQGGRVDGQTVTRIEGQVVTLDGSPVGQPFSTAIPAGGSGRVRVAGHIADPKLWSAEAPNLYALDLTLYNGETAVHRTRQRFGFRTFEVRPEGLFLNGQRILLKGVNRHSFRADTGRALSRADSYADARELKALNMNAVRMSHYSPEESFLEAADELGLYVLDELSGWQHAHDTEVGRKLVRELVERDVNHPAILFWDNGNEGGWNRQLDGDFALYDPQQRTVLHPWEWHGGIDTKHYPHYEDLVRRLSGPALVMPTEFLHGLYDGGGGAGVDEYWRAISTSPRGAGGFIWAFADEGIARTDQAGRIDVAATLAPDGIVGARHEWEPSAYAVRDVWSPVQIAAPRIDAGFAGLIPVTNLHDFTSLDRVRFEYAWIRFAGPNDRATTPRTIAAGAFAGPPVAPHANGALRVPLSPGWAKADALSMVAKEGGTVLAQWTWPVAKPDEAEPSGRGATPHVARAGNVVSLTAGGAIARFDAATGLLTSLSRGGHDVSLRNGPRLVAMTAGKAGDKPDWTGTSPAGTGVFRLSSPVFADQAEIDIGLKGQDSWGGFKAEISGDGVTWRTIFSGDRTERDGMIYGFPAQTVSMVRVTDLHAVHRTPEIVSVRLGAEPGRFPLAAKAAILSSGEGSDPATGRATAWIEARNAGGLDSARWTMRPDGTLTLDYAYSLSGQYLYHGIGFDQPPAGVRSVRALAQGPRPVWKNRTRGTVLGVYDLAGSDPKSALHPDDAGYFAGLRWARFETAGGLWTVRTEDAETFLQLGAKVADSPATSPAFPASDVGFLKAIPPIGTKFQPANTTGPAGLPSDASGRYAGRLTFQLQ</sequence>
<keyword evidence="5" id="KW-0326">Glycosidase</keyword>
<dbReference type="Gene3D" id="2.60.120.260">
    <property type="entry name" value="Galactose-binding domain-like"/>
    <property type="match status" value="1"/>
</dbReference>
<dbReference type="Gene3D" id="3.20.20.80">
    <property type="entry name" value="Glycosidases"/>
    <property type="match status" value="1"/>
</dbReference>
<dbReference type="InterPro" id="IPR011013">
    <property type="entry name" value="Gal_mutarotase_sf_dom"/>
</dbReference>
<feature type="chain" id="PRO_5046942422" description="beta-galactosidase" evidence="6">
    <location>
        <begin position="21"/>
        <end position="1034"/>
    </location>
</feature>
<dbReference type="PANTHER" id="PTHR46323">
    <property type="entry name" value="BETA-GALACTOSIDASE"/>
    <property type="match status" value="1"/>
</dbReference>
<feature type="domain" description="Glycosyl hydrolases family 2 sugar binding" evidence="9">
    <location>
        <begin position="54"/>
        <end position="185"/>
    </location>
</feature>
<evidence type="ECO:0000256" key="4">
    <source>
        <dbReference type="ARBA" id="ARBA00022801"/>
    </source>
</evidence>
<dbReference type="PANTHER" id="PTHR46323:SF2">
    <property type="entry name" value="BETA-GALACTOSIDASE"/>
    <property type="match status" value="1"/>
</dbReference>
<dbReference type="InterPro" id="IPR036156">
    <property type="entry name" value="Beta-gal/glucu_dom_sf"/>
</dbReference>
<keyword evidence="11" id="KW-1185">Reference proteome</keyword>
<evidence type="ECO:0000259" key="8">
    <source>
        <dbReference type="Pfam" id="PF02836"/>
    </source>
</evidence>
<evidence type="ECO:0000259" key="9">
    <source>
        <dbReference type="Pfam" id="PF02837"/>
    </source>
</evidence>
<feature type="signal peptide" evidence="6">
    <location>
        <begin position="1"/>
        <end position="20"/>
    </location>
</feature>
<feature type="domain" description="Glycoside hydrolase family 2 immunoglobulin-like beta-sandwich" evidence="7">
    <location>
        <begin position="196"/>
        <end position="299"/>
    </location>
</feature>
<evidence type="ECO:0000256" key="6">
    <source>
        <dbReference type="SAM" id="SignalP"/>
    </source>
</evidence>
<dbReference type="InterPro" id="IPR006103">
    <property type="entry name" value="Glyco_hydro_2_cat"/>
</dbReference>
<dbReference type="EMBL" id="JAUOTP010000004">
    <property type="protein sequence ID" value="MDO6415019.1"/>
    <property type="molecule type" value="Genomic_DNA"/>
</dbReference>
<dbReference type="InterPro" id="IPR008979">
    <property type="entry name" value="Galactose-bd-like_sf"/>
</dbReference>
<evidence type="ECO:0000256" key="1">
    <source>
        <dbReference type="ARBA" id="ARBA00001412"/>
    </source>
</evidence>
<evidence type="ECO:0000256" key="5">
    <source>
        <dbReference type="ARBA" id="ARBA00023295"/>
    </source>
</evidence>
<evidence type="ECO:0000259" key="7">
    <source>
        <dbReference type="Pfam" id="PF00703"/>
    </source>
</evidence>
<gene>
    <name evidence="10" type="ORF">Q4F19_11560</name>
</gene>
<dbReference type="InterPro" id="IPR006101">
    <property type="entry name" value="Glyco_hydro_2"/>
</dbReference>
<name>A0ABT8YBD2_9SPHN</name>
<comment type="catalytic activity">
    <reaction evidence="1">
        <text>Hydrolysis of terminal non-reducing beta-D-galactose residues in beta-D-galactosides.</text>
        <dbReference type="EC" id="3.2.1.23"/>
    </reaction>
</comment>
<dbReference type="SUPFAM" id="SSF51445">
    <property type="entry name" value="(Trans)glycosidases"/>
    <property type="match status" value="1"/>
</dbReference>
<dbReference type="InterPro" id="IPR050347">
    <property type="entry name" value="Bact_Beta-galactosidase"/>
</dbReference>
<comment type="similarity">
    <text evidence="2">Belongs to the glycosyl hydrolase 2 family.</text>
</comment>
<evidence type="ECO:0000256" key="3">
    <source>
        <dbReference type="ARBA" id="ARBA00012756"/>
    </source>
</evidence>
<dbReference type="SUPFAM" id="SSF49785">
    <property type="entry name" value="Galactose-binding domain-like"/>
    <property type="match status" value="1"/>
</dbReference>
<keyword evidence="6" id="KW-0732">Signal</keyword>
<comment type="caution">
    <text evidence="10">The sequence shown here is derived from an EMBL/GenBank/DDBJ whole genome shotgun (WGS) entry which is preliminary data.</text>
</comment>
<protein>
    <recommendedName>
        <fullName evidence="3">beta-galactosidase</fullName>
        <ecNumber evidence="3">3.2.1.23</ecNumber>
    </recommendedName>
</protein>
<dbReference type="InterPro" id="IPR006102">
    <property type="entry name" value="Ig-like_GH2"/>
</dbReference>
<evidence type="ECO:0000313" key="11">
    <source>
        <dbReference type="Proteomes" id="UP001169764"/>
    </source>
</evidence>
<evidence type="ECO:0000256" key="2">
    <source>
        <dbReference type="ARBA" id="ARBA00007401"/>
    </source>
</evidence>
<evidence type="ECO:0000313" key="10">
    <source>
        <dbReference type="EMBL" id="MDO6415019.1"/>
    </source>
</evidence>
<dbReference type="RefSeq" id="WP_303542691.1">
    <property type="nucleotide sequence ID" value="NZ_JAUOTP010000004.1"/>
</dbReference>
<dbReference type="Proteomes" id="UP001169764">
    <property type="component" value="Unassembled WGS sequence"/>
</dbReference>
<dbReference type="PRINTS" id="PR00132">
    <property type="entry name" value="GLHYDRLASE2"/>
</dbReference>
<feature type="domain" description="Glycoside hydrolase family 2 catalytic" evidence="8">
    <location>
        <begin position="302"/>
        <end position="422"/>
    </location>
</feature>
<dbReference type="InterPro" id="IPR017853">
    <property type="entry name" value="GH"/>
</dbReference>
<organism evidence="10 11">
    <name type="scientific">Sphingomonas natans</name>
    <dbReference type="NCBI Taxonomy" id="3063330"/>
    <lineage>
        <taxon>Bacteria</taxon>
        <taxon>Pseudomonadati</taxon>
        <taxon>Pseudomonadota</taxon>
        <taxon>Alphaproteobacteria</taxon>
        <taxon>Sphingomonadales</taxon>
        <taxon>Sphingomonadaceae</taxon>
        <taxon>Sphingomonas</taxon>
    </lineage>
</organism>
<dbReference type="Gene3D" id="2.60.40.10">
    <property type="entry name" value="Immunoglobulins"/>
    <property type="match status" value="1"/>
</dbReference>
<dbReference type="InterPro" id="IPR006104">
    <property type="entry name" value="Glyco_hydro_2_N"/>
</dbReference>
<dbReference type="Pfam" id="PF02837">
    <property type="entry name" value="Glyco_hydro_2_N"/>
    <property type="match status" value="1"/>
</dbReference>
<dbReference type="EC" id="3.2.1.23" evidence="3"/>
<reference evidence="10" key="1">
    <citation type="submission" date="2023-07" db="EMBL/GenBank/DDBJ databases">
        <authorList>
            <person name="Kim M."/>
        </authorList>
    </citation>
    <scope>NUCLEOTIDE SEQUENCE</scope>
    <source>
        <strain evidence="10">BIUV-7</strain>
    </source>
</reference>
<dbReference type="SUPFAM" id="SSF49303">
    <property type="entry name" value="beta-Galactosidase/glucuronidase domain"/>
    <property type="match status" value="1"/>
</dbReference>